<dbReference type="InterPro" id="IPR027038">
    <property type="entry name" value="RanGap"/>
</dbReference>
<dbReference type="GO" id="GO:0005096">
    <property type="term" value="F:GTPase activator activity"/>
    <property type="evidence" value="ECO:0007669"/>
    <property type="project" value="InterPro"/>
</dbReference>
<dbReference type="InterPro" id="IPR001611">
    <property type="entry name" value="Leu-rich_rpt"/>
</dbReference>
<dbReference type="Gene3D" id="3.80.10.10">
    <property type="entry name" value="Ribonuclease Inhibitor"/>
    <property type="match status" value="1"/>
</dbReference>
<dbReference type="EMBL" id="ML978223">
    <property type="protein sequence ID" value="KAF2027643.1"/>
    <property type="molecule type" value="Genomic_DNA"/>
</dbReference>
<proteinExistence type="predicted"/>
<name>A0A9P4H3M8_9PLEO</name>
<dbReference type="OrthoDB" id="333024at2759"/>
<comment type="caution">
    <text evidence="1">The sequence shown here is derived from an EMBL/GenBank/DDBJ whole genome shotgun (WGS) entry which is preliminary data.</text>
</comment>
<organism evidence="1 2">
    <name type="scientific">Setomelanomma holmii</name>
    <dbReference type="NCBI Taxonomy" id="210430"/>
    <lineage>
        <taxon>Eukaryota</taxon>
        <taxon>Fungi</taxon>
        <taxon>Dikarya</taxon>
        <taxon>Ascomycota</taxon>
        <taxon>Pezizomycotina</taxon>
        <taxon>Dothideomycetes</taxon>
        <taxon>Pleosporomycetidae</taxon>
        <taxon>Pleosporales</taxon>
        <taxon>Pleosporineae</taxon>
        <taxon>Phaeosphaeriaceae</taxon>
        <taxon>Setomelanomma</taxon>
    </lineage>
</organism>
<dbReference type="InterPro" id="IPR032675">
    <property type="entry name" value="LRR_dom_sf"/>
</dbReference>
<dbReference type="SMART" id="SM00368">
    <property type="entry name" value="LRR_RI"/>
    <property type="match status" value="3"/>
</dbReference>
<keyword evidence="2" id="KW-1185">Reference proteome</keyword>
<evidence type="ECO:0000313" key="1">
    <source>
        <dbReference type="EMBL" id="KAF2027643.1"/>
    </source>
</evidence>
<dbReference type="Pfam" id="PF13516">
    <property type="entry name" value="LRR_6"/>
    <property type="match status" value="1"/>
</dbReference>
<dbReference type="Proteomes" id="UP000799777">
    <property type="component" value="Unassembled WGS sequence"/>
</dbReference>
<evidence type="ECO:0000313" key="2">
    <source>
        <dbReference type="Proteomes" id="UP000799777"/>
    </source>
</evidence>
<gene>
    <name evidence="1" type="ORF">EK21DRAFT_71381</name>
</gene>
<protein>
    <submittedName>
        <fullName evidence="1">RNI-like protein</fullName>
    </submittedName>
</protein>
<accession>A0A9P4H3M8</accession>
<dbReference type="PANTHER" id="PTHR24113">
    <property type="entry name" value="RAN GTPASE-ACTIVATING PROTEIN 1"/>
    <property type="match status" value="1"/>
</dbReference>
<dbReference type="SUPFAM" id="SSF52047">
    <property type="entry name" value="RNI-like"/>
    <property type="match status" value="1"/>
</dbReference>
<reference evidence="1" key="1">
    <citation type="journal article" date="2020" name="Stud. Mycol.">
        <title>101 Dothideomycetes genomes: a test case for predicting lifestyles and emergence of pathogens.</title>
        <authorList>
            <person name="Haridas S."/>
            <person name="Albert R."/>
            <person name="Binder M."/>
            <person name="Bloem J."/>
            <person name="Labutti K."/>
            <person name="Salamov A."/>
            <person name="Andreopoulos B."/>
            <person name="Baker S."/>
            <person name="Barry K."/>
            <person name="Bills G."/>
            <person name="Bluhm B."/>
            <person name="Cannon C."/>
            <person name="Castanera R."/>
            <person name="Culley D."/>
            <person name="Daum C."/>
            <person name="Ezra D."/>
            <person name="Gonzalez J."/>
            <person name="Henrissat B."/>
            <person name="Kuo A."/>
            <person name="Liang C."/>
            <person name="Lipzen A."/>
            <person name="Lutzoni F."/>
            <person name="Magnuson J."/>
            <person name="Mondo S."/>
            <person name="Nolan M."/>
            <person name="Ohm R."/>
            <person name="Pangilinan J."/>
            <person name="Park H.-J."/>
            <person name="Ramirez L."/>
            <person name="Alfaro M."/>
            <person name="Sun H."/>
            <person name="Tritt A."/>
            <person name="Yoshinaga Y."/>
            <person name="Zwiers L.-H."/>
            <person name="Turgeon B."/>
            <person name="Goodwin S."/>
            <person name="Spatafora J."/>
            <person name="Crous P."/>
            <person name="Grigoriev I."/>
        </authorList>
    </citation>
    <scope>NUCLEOTIDE SEQUENCE</scope>
    <source>
        <strain evidence="1">CBS 110217</strain>
    </source>
</reference>
<dbReference type="AlphaFoldDB" id="A0A9P4H3M8"/>
<sequence length="630" mass="69818">MPSSNLALLSQTTTSDSLDYGGQKAHDWTKLLQEQLSLVSSYAEARDVPSSITINERILDAPRRRAADPAAAALALQIAALLFPKPDGGVLGPIIQYEKDLIKLRRLVILQRKRAIEDNTQRREEMSWGPRMIKQGQWDPIADPVSLAGAPSLPMPVQFAEPETFAPYFEHLKLGGTDFSMSTDLGEKEAVTIEEPYYHTPAIEFERGVTYTDGRLDLCKMAVGPNNIAALMDSLRTNEFITHFLLGNNIIGPHGAKCITEFLQGFPNRMDTWYLAGNCIDGPSFGRLVDEWTKSTSVTNIWLKRNPLGPTAADDIFRLITGTQNLRTLDLDQTELGDVGVTRLFEKLAKHDEKIALRHIYLNADGIGRMGAAAIAQYLASRCCELDSIYISNNPLGNTGVTALAAGLRTNKSLTRLTLASVGLSDEGITPLCTALEDHPNLVTLDIGQSYATVDLGSRYNWITDRSAFAIHNLVVSAKKLAYLNLSQCAMSNVGLSIVLEAVVNSPTLQFWRASTTWPQARDPAAVHSSQQHTRLAAQANERLLNNVKQIYGADTTYDSFMNEHKRWLVSDKTDVRKIDSVYRNRDASLARRGLMTLEKWWDEEDEMLKKVMGAVGPVCTMRKQKNHSA</sequence>